<dbReference type="InterPro" id="IPR036291">
    <property type="entry name" value="NAD(P)-bd_dom_sf"/>
</dbReference>
<accession>V6KPU9</accession>
<evidence type="ECO:0000313" key="3">
    <source>
        <dbReference type="Proteomes" id="UP000017984"/>
    </source>
</evidence>
<dbReference type="InterPro" id="IPR051604">
    <property type="entry name" value="Ergot_Alk_Oxidoreductase"/>
</dbReference>
<dbReference type="InterPro" id="IPR016040">
    <property type="entry name" value="NAD(P)-bd_dom"/>
</dbReference>
<sequence>MILITGASGTVGRLTARTLMRSGHPVRLLVRDAVRAPAPEPGAEAQVAIGDFDAPETLRRAMTGVRAVLVITSDPTRPEQDAHLVRAAADTGVRHLVKLSALAATQARARDLVTRWQRESEDRIRASGSDWTLLRPRAFMTNTLAWAAEVKATDTVRHWPGDVPSACVDPADVAAVAARVLTEDGHAGRAYPLTGPEALTAREQTRILSGALGRPLSFAERSREETLAMLHRRYPEPVAQALVDRADGRSADAKGGVADTVARLLGRPAGTYAAWIERSLRAFARGT</sequence>
<dbReference type="PANTHER" id="PTHR43162">
    <property type="match status" value="1"/>
</dbReference>
<organism evidence="2 3">
    <name type="scientific">Streptomyces roseochromogenus subsp. oscitans DS 12.976</name>
    <dbReference type="NCBI Taxonomy" id="1352936"/>
    <lineage>
        <taxon>Bacteria</taxon>
        <taxon>Bacillati</taxon>
        <taxon>Actinomycetota</taxon>
        <taxon>Actinomycetes</taxon>
        <taxon>Kitasatosporales</taxon>
        <taxon>Streptomycetaceae</taxon>
        <taxon>Streptomyces</taxon>
    </lineage>
</organism>
<dbReference type="SUPFAM" id="SSF51735">
    <property type="entry name" value="NAD(P)-binding Rossmann-fold domains"/>
    <property type="match status" value="1"/>
</dbReference>
<evidence type="ECO:0000313" key="2">
    <source>
        <dbReference type="EMBL" id="EST34170.1"/>
    </source>
</evidence>
<dbReference type="Pfam" id="PF13460">
    <property type="entry name" value="NAD_binding_10"/>
    <property type="match status" value="1"/>
</dbReference>
<dbReference type="PANTHER" id="PTHR43162:SF1">
    <property type="entry name" value="PRESTALK A DIFFERENTIATION PROTEIN A"/>
    <property type="match status" value="1"/>
</dbReference>
<dbReference type="Gene3D" id="3.90.25.10">
    <property type="entry name" value="UDP-galactose 4-epimerase, domain 1"/>
    <property type="match status" value="1"/>
</dbReference>
<dbReference type="HOGENOM" id="CLU_007383_10_6_11"/>
<feature type="domain" description="NAD(P)-binding" evidence="1">
    <location>
        <begin position="6"/>
        <end position="183"/>
    </location>
</feature>
<dbReference type="RefSeq" id="WP_023546255.1">
    <property type="nucleotide sequence ID" value="NZ_CM002285.1"/>
</dbReference>
<evidence type="ECO:0000259" key="1">
    <source>
        <dbReference type="Pfam" id="PF13460"/>
    </source>
</evidence>
<reference evidence="2 3" key="1">
    <citation type="journal article" date="2014" name="Genome Announc.">
        <title>Draft Genome Sequence of Streptomyces roseochromogenes subsp. oscitans DS 12.976, Producer of the Aminocoumarin Antibiotic Clorobiocin.</title>
        <authorList>
            <person name="Ruckert C."/>
            <person name="Kalinowski J."/>
            <person name="Heide L."/>
            <person name="Apel A.K."/>
        </authorList>
    </citation>
    <scope>NUCLEOTIDE SEQUENCE [LARGE SCALE GENOMIC DNA]</scope>
    <source>
        <strain evidence="2 3">DS 12.976</strain>
    </source>
</reference>
<comment type="caution">
    <text evidence="2">The sequence shown here is derived from an EMBL/GenBank/DDBJ whole genome shotgun (WGS) entry which is preliminary data.</text>
</comment>
<dbReference type="EMBL" id="AWQX01000088">
    <property type="protein sequence ID" value="EST34170.1"/>
    <property type="molecule type" value="Genomic_DNA"/>
</dbReference>
<name>V6KPU9_STRRC</name>
<dbReference type="AlphaFoldDB" id="V6KPU9"/>
<protein>
    <recommendedName>
        <fullName evidence="1">NAD(P)-binding domain-containing protein</fullName>
    </recommendedName>
</protein>
<keyword evidence="3" id="KW-1185">Reference proteome</keyword>
<proteinExistence type="predicted"/>
<dbReference type="OrthoDB" id="116343at2"/>
<gene>
    <name evidence="2" type="ORF">M878_11410</name>
</gene>
<dbReference type="Proteomes" id="UP000017984">
    <property type="component" value="Chromosome"/>
</dbReference>
<dbReference type="STRING" id="1352936.M878_11410"/>
<dbReference type="PATRIC" id="fig|1352936.5.peg.2421"/>
<dbReference type="Gene3D" id="3.40.50.720">
    <property type="entry name" value="NAD(P)-binding Rossmann-like Domain"/>
    <property type="match status" value="1"/>
</dbReference>